<comment type="similarity">
    <text evidence="1 8">Belongs to the thioredoxin family.</text>
</comment>
<dbReference type="Pfam" id="PF00085">
    <property type="entry name" value="Thioredoxin"/>
    <property type="match status" value="1"/>
</dbReference>
<keyword evidence="6 10" id="KW-0676">Redox-active center</keyword>
<feature type="site" description="Contributes to redox potential value" evidence="9">
    <location>
        <position position="32"/>
    </location>
</feature>
<protein>
    <recommendedName>
        <fullName evidence="2 7">Thioredoxin</fullName>
    </recommendedName>
</protein>
<name>A0A1E3AML7_9FIRM</name>
<dbReference type="Proteomes" id="UP000095003">
    <property type="component" value="Unassembled WGS sequence"/>
</dbReference>
<dbReference type="SUPFAM" id="SSF52833">
    <property type="entry name" value="Thioredoxin-like"/>
    <property type="match status" value="1"/>
</dbReference>
<evidence type="ECO:0000313" key="12">
    <source>
        <dbReference type="EMBL" id="ODM09366.1"/>
    </source>
</evidence>
<evidence type="ECO:0000256" key="8">
    <source>
        <dbReference type="PIRNR" id="PIRNR000077"/>
    </source>
</evidence>
<dbReference type="PANTHER" id="PTHR45663:SF11">
    <property type="entry name" value="GEO12009P1"/>
    <property type="match status" value="1"/>
</dbReference>
<feature type="active site" description="Nucleophile" evidence="9">
    <location>
        <position position="31"/>
    </location>
</feature>
<dbReference type="PROSITE" id="PS51352">
    <property type="entry name" value="THIOREDOXIN_2"/>
    <property type="match status" value="1"/>
</dbReference>
<keyword evidence="5 10" id="KW-1015">Disulfide bond</keyword>
<evidence type="ECO:0000256" key="3">
    <source>
        <dbReference type="ARBA" id="ARBA00022448"/>
    </source>
</evidence>
<dbReference type="AlphaFoldDB" id="A0A1E3AML7"/>
<dbReference type="EMBL" id="MCGI01000005">
    <property type="protein sequence ID" value="ODM09366.1"/>
    <property type="molecule type" value="Genomic_DNA"/>
</dbReference>
<evidence type="ECO:0000256" key="1">
    <source>
        <dbReference type="ARBA" id="ARBA00008987"/>
    </source>
</evidence>
<dbReference type="PIRSF" id="PIRSF000077">
    <property type="entry name" value="Thioredoxin"/>
    <property type="match status" value="1"/>
</dbReference>
<evidence type="ECO:0000256" key="7">
    <source>
        <dbReference type="NCBIfam" id="TIGR01068"/>
    </source>
</evidence>
<evidence type="ECO:0000256" key="10">
    <source>
        <dbReference type="PIRSR" id="PIRSR000077-4"/>
    </source>
</evidence>
<accession>A0A1E3AML7</accession>
<dbReference type="Gene3D" id="3.40.30.10">
    <property type="entry name" value="Glutaredoxin"/>
    <property type="match status" value="1"/>
</dbReference>
<dbReference type="GO" id="GO:0005737">
    <property type="term" value="C:cytoplasm"/>
    <property type="evidence" value="ECO:0007669"/>
    <property type="project" value="TreeGrafter"/>
</dbReference>
<dbReference type="GO" id="GO:0015035">
    <property type="term" value="F:protein-disulfide reductase activity"/>
    <property type="evidence" value="ECO:0007669"/>
    <property type="project" value="UniProtKB-UniRule"/>
</dbReference>
<evidence type="ECO:0000256" key="5">
    <source>
        <dbReference type="ARBA" id="ARBA00023157"/>
    </source>
</evidence>
<reference evidence="12 13" key="1">
    <citation type="submission" date="2016-07" db="EMBL/GenBank/DDBJ databases">
        <title>Characterization of isolates of Eisenbergiella tayi derived from blood cultures, using whole genome sequencing.</title>
        <authorList>
            <person name="Burdz T."/>
            <person name="Wiebe D."/>
            <person name="Huynh C."/>
            <person name="Bernard K."/>
        </authorList>
    </citation>
    <scope>NUCLEOTIDE SEQUENCE [LARGE SCALE GENOMIC DNA]</scope>
    <source>
        <strain evidence="12 13">NML 120489</strain>
    </source>
</reference>
<evidence type="ECO:0000259" key="11">
    <source>
        <dbReference type="PROSITE" id="PS51352"/>
    </source>
</evidence>
<comment type="caution">
    <text evidence="12">The sequence shown here is derived from an EMBL/GenBank/DDBJ whole genome shotgun (WGS) entry which is preliminary data.</text>
</comment>
<evidence type="ECO:0000313" key="13">
    <source>
        <dbReference type="Proteomes" id="UP000095003"/>
    </source>
</evidence>
<feature type="disulfide bond" description="Redox-active" evidence="10">
    <location>
        <begin position="31"/>
        <end position="34"/>
    </location>
</feature>
<gene>
    <name evidence="12" type="ORF">BEH84_05116</name>
</gene>
<dbReference type="InterPro" id="IPR005746">
    <property type="entry name" value="Thioredoxin"/>
</dbReference>
<feature type="active site" description="Nucleophile" evidence="9">
    <location>
        <position position="34"/>
    </location>
</feature>
<evidence type="ECO:0000256" key="2">
    <source>
        <dbReference type="ARBA" id="ARBA00020570"/>
    </source>
</evidence>
<proteinExistence type="inferred from homology"/>
<dbReference type="PRINTS" id="PR00421">
    <property type="entry name" value="THIOREDOXIN"/>
</dbReference>
<feature type="domain" description="Thioredoxin" evidence="11">
    <location>
        <begin position="1"/>
        <end position="107"/>
    </location>
</feature>
<dbReference type="FunFam" id="3.40.30.10:FF:000001">
    <property type="entry name" value="Thioredoxin"/>
    <property type="match status" value="1"/>
</dbReference>
<dbReference type="NCBIfam" id="TIGR01068">
    <property type="entry name" value="thioredoxin"/>
    <property type="match status" value="1"/>
</dbReference>
<evidence type="ECO:0000256" key="6">
    <source>
        <dbReference type="ARBA" id="ARBA00023284"/>
    </source>
</evidence>
<keyword evidence="3" id="KW-0813">Transport</keyword>
<feature type="site" description="Contributes to redox potential value" evidence="9">
    <location>
        <position position="33"/>
    </location>
</feature>
<dbReference type="PATRIC" id="fig|1432052.3.peg.5668"/>
<dbReference type="PROSITE" id="PS00194">
    <property type="entry name" value="THIOREDOXIN_1"/>
    <property type="match status" value="1"/>
</dbReference>
<sequence>MSVTAIGKVNFDKEVLQSELPVLVDFWAPWCGYCRRLSPVIDQLDAAYEGRLSIRKVNIDEEPELADTYEVETIPTLYLFQKGKTPVSVIAPQAKSQVTDWLKENGVD</sequence>
<evidence type="ECO:0000256" key="4">
    <source>
        <dbReference type="ARBA" id="ARBA00022982"/>
    </source>
</evidence>
<dbReference type="InterPro" id="IPR017937">
    <property type="entry name" value="Thioredoxin_CS"/>
</dbReference>
<dbReference type="RefSeq" id="WP_069158770.1">
    <property type="nucleotide sequence ID" value="NZ_DBFYTC010000179.1"/>
</dbReference>
<keyword evidence="4" id="KW-0249">Electron transport</keyword>
<evidence type="ECO:0000256" key="9">
    <source>
        <dbReference type="PIRSR" id="PIRSR000077-1"/>
    </source>
</evidence>
<organism evidence="12 13">
    <name type="scientific">Eisenbergiella tayi</name>
    <dbReference type="NCBI Taxonomy" id="1432052"/>
    <lineage>
        <taxon>Bacteria</taxon>
        <taxon>Bacillati</taxon>
        <taxon>Bacillota</taxon>
        <taxon>Clostridia</taxon>
        <taxon>Lachnospirales</taxon>
        <taxon>Lachnospiraceae</taxon>
        <taxon>Eisenbergiella</taxon>
    </lineage>
</organism>
<dbReference type="InterPro" id="IPR013766">
    <property type="entry name" value="Thioredoxin_domain"/>
</dbReference>
<dbReference type="CDD" id="cd02947">
    <property type="entry name" value="TRX_family"/>
    <property type="match status" value="1"/>
</dbReference>
<feature type="site" description="Deprotonates C-terminal active site Cys" evidence="9">
    <location>
        <position position="25"/>
    </location>
</feature>
<dbReference type="InterPro" id="IPR036249">
    <property type="entry name" value="Thioredoxin-like_sf"/>
</dbReference>
<dbReference type="PANTHER" id="PTHR45663">
    <property type="entry name" value="GEO12009P1"/>
    <property type="match status" value="1"/>
</dbReference>